<keyword evidence="1" id="KW-0472">Membrane</keyword>
<evidence type="ECO:0000313" key="4">
    <source>
        <dbReference type="Proteomes" id="UP000801428"/>
    </source>
</evidence>
<name>A0A9P4TH87_CURKU</name>
<accession>A0A9P4TH87</accession>
<feature type="chain" id="PRO_5040461725" evidence="2">
    <location>
        <begin position="19"/>
        <end position="304"/>
    </location>
</feature>
<keyword evidence="1" id="KW-0812">Transmembrane</keyword>
<proteinExistence type="predicted"/>
<dbReference type="AlphaFoldDB" id="A0A9P4TH87"/>
<evidence type="ECO:0000313" key="3">
    <source>
        <dbReference type="EMBL" id="KAF3004967.1"/>
    </source>
</evidence>
<feature type="signal peptide" evidence="2">
    <location>
        <begin position="1"/>
        <end position="18"/>
    </location>
</feature>
<comment type="caution">
    <text evidence="3">The sequence shown here is derived from an EMBL/GenBank/DDBJ whole genome shotgun (WGS) entry which is preliminary data.</text>
</comment>
<dbReference type="OrthoDB" id="3747670at2759"/>
<evidence type="ECO:0000256" key="2">
    <source>
        <dbReference type="SAM" id="SignalP"/>
    </source>
</evidence>
<evidence type="ECO:0000256" key="1">
    <source>
        <dbReference type="SAM" id="Phobius"/>
    </source>
</evidence>
<dbReference type="EMBL" id="SWKU01000007">
    <property type="protein sequence ID" value="KAF3004967.1"/>
    <property type="molecule type" value="Genomic_DNA"/>
</dbReference>
<reference evidence="3" key="1">
    <citation type="submission" date="2019-04" db="EMBL/GenBank/DDBJ databases">
        <title>Sequencing of skin fungus with MAO and IRED activity.</title>
        <authorList>
            <person name="Marsaioli A.J."/>
            <person name="Bonatto J.M.C."/>
            <person name="Reis Junior O."/>
        </authorList>
    </citation>
    <scope>NUCLEOTIDE SEQUENCE</scope>
    <source>
        <strain evidence="3">30M1</strain>
    </source>
</reference>
<organism evidence="3 4">
    <name type="scientific">Curvularia kusanoi</name>
    <name type="common">Cochliobolus kusanoi</name>
    <dbReference type="NCBI Taxonomy" id="90978"/>
    <lineage>
        <taxon>Eukaryota</taxon>
        <taxon>Fungi</taxon>
        <taxon>Dikarya</taxon>
        <taxon>Ascomycota</taxon>
        <taxon>Pezizomycotina</taxon>
        <taxon>Dothideomycetes</taxon>
        <taxon>Pleosporomycetidae</taxon>
        <taxon>Pleosporales</taxon>
        <taxon>Pleosporineae</taxon>
        <taxon>Pleosporaceae</taxon>
        <taxon>Curvularia</taxon>
    </lineage>
</organism>
<sequence>MRPSPLTPLALLTSLALAQTRTNSTNSTVICPNQRNIDRTVHGHINSTGTVPITLPAGGDSSTPKPWYMSVLLNDTGNYVSGNDNGGVIAWPYLSVPSDVTADACVYSFGSYNKTAADDACGGVLETACEEFLLEAVRNSSRGSRCEPLSTAQEDIARRDEVCGRWRNTMGVAGWDNIGNKTCAIPSLPGVDIPDDYISRMVGLSAAPFVYPIGSKWDSYAEDAYNYTAAQAMAFAVVSSRQVEGGLMVQDVQLVCVTPNNTQPGSRVIEDKTPWPNSAVGLGAGAGSGLCAVVAGVAALLLTL</sequence>
<keyword evidence="4" id="KW-1185">Reference proteome</keyword>
<keyword evidence="1" id="KW-1133">Transmembrane helix</keyword>
<keyword evidence="2" id="KW-0732">Signal</keyword>
<dbReference type="Proteomes" id="UP000801428">
    <property type="component" value="Unassembled WGS sequence"/>
</dbReference>
<gene>
    <name evidence="3" type="ORF">E8E13_008009</name>
</gene>
<protein>
    <submittedName>
        <fullName evidence="3">Uncharacterized protein</fullName>
    </submittedName>
</protein>
<feature type="transmembrane region" description="Helical" evidence="1">
    <location>
        <begin position="279"/>
        <end position="302"/>
    </location>
</feature>